<dbReference type="Pfam" id="PF12833">
    <property type="entry name" value="HTH_18"/>
    <property type="match status" value="1"/>
</dbReference>
<dbReference type="GO" id="GO:0043565">
    <property type="term" value="F:sequence-specific DNA binding"/>
    <property type="evidence" value="ECO:0007669"/>
    <property type="project" value="InterPro"/>
</dbReference>
<dbReference type="Pfam" id="PF20240">
    <property type="entry name" value="DUF6597"/>
    <property type="match status" value="1"/>
</dbReference>
<protein>
    <submittedName>
        <fullName evidence="5">Transcriptional regulator, AraC family</fullName>
    </submittedName>
</protein>
<organism evidence="5 6">
    <name type="scientific">Turneriella parva (strain ATCC BAA-1111 / DSM 21527 / NCTC 11395 / H)</name>
    <name type="common">Leptospira parva</name>
    <dbReference type="NCBI Taxonomy" id="869212"/>
    <lineage>
        <taxon>Bacteria</taxon>
        <taxon>Pseudomonadati</taxon>
        <taxon>Spirochaetota</taxon>
        <taxon>Spirochaetia</taxon>
        <taxon>Leptospirales</taxon>
        <taxon>Leptospiraceae</taxon>
        <taxon>Turneriella</taxon>
    </lineage>
</organism>
<dbReference type="OrthoDB" id="323290at2"/>
<dbReference type="PANTHER" id="PTHR46796:SF13">
    <property type="entry name" value="HTH-TYPE TRANSCRIPTIONAL ACTIVATOR RHAS"/>
    <property type="match status" value="1"/>
</dbReference>
<dbReference type="Gene3D" id="1.10.10.60">
    <property type="entry name" value="Homeodomain-like"/>
    <property type="match status" value="2"/>
</dbReference>
<dbReference type="PANTHER" id="PTHR46796">
    <property type="entry name" value="HTH-TYPE TRANSCRIPTIONAL ACTIVATOR RHAS-RELATED"/>
    <property type="match status" value="1"/>
</dbReference>
<dbReference type="AlphaFoldDB" id="I4B4V1"/>
<keyword evidence="3" id="KW-0804">Transcription</keyword>
<dbReference type="EMBL" id="CP002959">
    <property type="protein sequence ID" value="AFM12308.1"/>
    <property type="molecule type" value="Genomic_DNA"/>
</dbReference>
<dbReference type="SMART" id="SM00342">
    <property type="entry name" value="HTH_ARAC"/>
    <property type="match status" value="1"/>
</dbReference>
<keyword evidence="2" id="KW-0238">DNA-binding</keyword>
<dbReference type="HOGENOM" id="CLU_066193_4_0_12"/>
<evidence type="ECO:0000256" key="1">
    <source>
        <dbReference type="ARBA" id="ARBA00023015"/>
    </source>
</evidence>
<dbReference type="InterPro" id="IPR046532">
    <property type="entry name" value="DUF6597"/>
</dbReference>
<dbReference type="InterPro" id="IPR018060">
    <property type="entry name" value="HTH_AraC"/>
</dbReference>
<proteinExistence type="predicted"/>
<dbReference type="PATRIC" id="fig|869212.3.peg.1654"/>
<gene>
    <name evidence="5" type="ordered locus">Turpa_1660</name>
</gene>
<reference evidence="5 6" key="1">
    <citation type="submission" date="2012-06" db="EMBL/GenBank/DDBJ databases">
        <title>The complete chromosome of genome of Turneriella parva DSM 21527.</title>
        <authorList>
            <consortium name="US DOE Joint Genome Institute (JGI-PGF)"/>
            <person name="Lucas S."/>
            <person name="Han J."/>
            <person name="Lapidus A."/>
            <person name="Bruce D."/>
            <person name="Goodwin L."/>
            <person name="Pitluck S."/>
            <person name="Peters L."/>
            <person name="Kyrpides N."/>
            <person name="Mavromatis K."/>
            <person name="Ivanova N."/>
            <person name="Mikhailova N."/>
            <person name="Chertkov O."/>
            <person name="Detter J.C."/>
            <person name="Tapia R."/>
            <person name="Han C."/>
            <person name="Land M."/>
            <person name="Hauser L."/>
            <person name="Markowitz V."/>
            <person name="Cheng J.-F."/>
            <person name="Hugenholtz P."/>
            <person name="Woyke T."/>
            <person name="Wu D."/>
            <person name="Gronow S."/>
            <person name="Wellnitz S."/>
            <person name="Brambilla E."/>
            <person name="Klenk H.-P."/>
            <person name="Eisen J.A."/>
        </authorList>
    </citation>
    <scope>NUCLEOTIDE SEQUENCE [LARGE SCALE GENOMIC DNA]</scope>
    <source>
        <strain evidence="6">ATCC BAA-1111 / DSM 21527 / NCTC 11395 / H</strain>
    </source>
</reference>
<keyword evidence="1" id="KW-0805">Transcription regulation</keyword>
<evidence type="ECO:0000256" key="2">
    <source>
        <dbReference type="ARBA" id="ARBA00023125"/>
    </source>
</evidence>
<dbReference type="Proteomes" id="UP000006048">
    <property type="component" value="Chromosome"/>
</dbReference>
<evidence type="ECO:0000259" key="4">
    <source>
        <dbReference type="PROSITE" id="PS01124"/>
    </source>
</evidence>
<dbReference type="STRING" id="869212.Turpa_1660"/>
<dbReference type="RefSeq" id="WP_014802819.1">
    <property type="nucleotide sequence ID" value="NC_018020.1"/>
</dbReference>
<evidence type="ECO:0000313" key="5">
    <source>
        <dbReference type="EMBL" id="AFM12308.1"/>
    </source>
</evidence>
<dbReference type="KEGG" id="tpx:Turpa_1660"/>
<dbReference type="InterPro" id="IPR050204">
    <property type="entry name" value="AraC_XylS_family_regulators"/>
</dbReference>
<dbReference type="GO" id="GO:0003700">
    <property type="term" value="F:DNA-binding transcription factor activity"/>
    <property type="evidence" value="ECO:0007669"/>
    <property type="project" value="InterPro"/>
</dbReference>
<evidence type="ECO:0000256" key="3">
    <source>
        <dbReference type="ARBA" id="ARBA00023163"/>
    </source>
</evidence>
<sequence>MYNPVKDGVKKSVQAVQYTEAAPPADLVGLVHSFWELRTETVLTEDFSLHVLPDACVNILFNLFDTRIAAVTARQTTYVALNLGKTFHYAGIQFLPGVWQGDRGEIATGFVDTPYTGKLPLIATGKKLAAARPDERPKIFAELVMWLVGQKLVAADPVTANILADLESIETVADMAASANLSPRQLQRSLRRSTGFSPHDFLKILRLQQSFRNHYRSFYADQSHFIHSFRKITGYTPAEFFRNFDV</sequence>
<name>I4B4V1_TURPD</name>
<accession>I4B4V1</accession>
<evidence type="ECO:0000313" key="6">
    <source>
        <dbReference type="Proteomes" id="UP000006048"/>
    </source>
</evidence>
<keyword evidence="6" id="KW-1185">Reference proteome</keyword>
<dbReference type="PROSITE" id="PS01124">
    <property type="entry name" value="HTH_ARAC_FAMILY_2"/>
    <property type="match status" value="1"/>
</dbReference>
<feature type="domain" description="HTH araC/xylS-type" evidence="4">
    <location>
        <begin position="156"/>
        <end position="243"/>
    </location>
</feature>